<dbReference type="PANTHER" id="PTHR32309:SF13">
    <property type="entry name" value="FERRIC ENTEROBACTIN TRANSPORT PROTEIN FEPE"/>
    <property type="match status" value="1"/>
</dbReference>
<dbReference type="InterPro" id="IPR017468">
    <property type="entry name" value="Chain_len_reg_EpsF"/>
</dbReference>
<dbReference type="Proteomes" id="UP001303946">
    <property type="component" value="Chromosome"/>
</dbReference>
<reference evidence="9 10" key="1">
    <citation type="submission" date="2023-10" db="EMBL/GenBank/DDBJ databases">
        <title>Bacteria for the degradation of biodegradable plastic PBAT(Polybutylene adipate terephthalate).</title>
        <authorList>
            <person name="Weon H.-Y."/>
            <person name="Yeon J."/>
        </authorList>
    </citation>
    <scope>NUCLEOTIDE SEQUENCE [LARGE SCALE GENOMIC DNA]</scope>
    <source>
        <strain evidence="9 10">SBD 7-3</strain>
    </source>
</reference>
<evidence type="ECO:0000256" key="1">
    <source>
        <dbReference type="ARBA" id="ARBA00004651"/>
    </source>
</evidence>
<dbReference type="NCBIfam" id="TIGR03017">
    <property type="entry name" value="EpsF"/>
    <property type="match status" value="1"/>
</dbReference>
<feature type="transmembrane region" description="Helical" evidence="7">
    <location>
        <begin position="15"/>
        <end position="36"/>
    </location>
</feature>
<protein>
    <submittedName>
        <fullName evidence="9">Chain length determinant protein EpsF</fullName>
    </submittedName>
</protein>
<keyword evidence="3 7" id="KW-0812">Transmembrane</keyword>
<dbReference type="RefSeq" id="WP_316699978.1">
    <property type="nucleotide sequence ID" value="NZ_CP136336.1"/>
</dbReference>
<keyword evidence="5 7" id="KW-0472">Membrane</keyword>
<evidence type="ECO:0000256" key="3">
    <source>
        <dbReference type="ARBA" id="ARBA00022692"/>
    </source>
</evidence>
<feature type="region of interest" description="Disordered" evidence="6">
    <location>
        <begin position="230"/>
        <end position="251"/>
    </location>
</feature>
<feature type="compositionally biased region" description="Polar residues" evidence="6">
    <location>
        <begin position="234"/>
        <end position="251"/>
    </location>
</feature>
<proteinExistence type="predicted"/>
<comment type="subcellular location">
    <subcellularLocation>
        <location evidence="1">Cell membrane</location>
        <topology evidence="1">Multi-pass membrane protein</topology>
    </subcellularLocation>
</comment>
<dbReference type="InterPro" id="IPR050445">
    <property type="entry name" value="Bact_polysacc_biosynth/exp"/>
</dbReference>
<evidence type="ECO:0000256" key="4">
    <source>
        <dbReference type="ARBA" id="ARBA00022989"/>
    </source>
</evidence>
<keyword evidence="2" id="KW-1003">Cell membrane</keyword>
<keyword evidence="10" id="KW-1185">Reference proteome</keyword>
<keyword evidence="4 7" id="KW-1133">Transmembrane helix</keyword>
<feature type="region of interest" description="Disordered" evidence="6">
    <location>
        <begin position="450"/>
        <end position="480"/>
    </location>
</feature>
<name>A0ABZ0CQQ8_9BURK</name>
<evidence type="ECO:0000256" key="5">
    <source>
        <dbReference type="ARBA" id="ARBA00023136"/>
    </source>
</evidence>
<organism evidence="9 10">
    <name type="scientific">Piscinibacter gummiphilus</name>
    <dbReference type="NCBI Taxonomy" id="946333"/>
    <lineage>
        <taxon>Bacteria</taxon>
        <taxon>Pseudomonadati</taxon>
        <taxon>Pseudomonadota</taxon>
        <taxon>Betaproteobacteria</taxon>
        <taxon>Burkholderiales</taxon>
        <taxon>Sphaerotilaceae</taxon>
        <taxon>Piscinibacter</taxon>
    </lineage>
</organism>
<dbReference type="PANTHER" id="PTHR32309">
    <property type="entry name" value="TYROSINE-PROTEIN KINASE"/>
    <property type="match status" value="1"/>
</dbReference>
<evidence type="ECO:0000256" key="7">
    <source>
        <dbReference type="SAM" id="Phobius"/>
    </source>
</evidence>
<evidence type="ECO:0000313" key="10">
    <source>
        <dbReference type="Proteomes" id="UP001303946"/>
    </source>
</evidence>
<gene>
    <name evidence="9" type="primary">epsF</name>
    <name evidence="9" type="ORF">RXV79_20595</name>
</gene>
<sequence length="480" mass="52461">MNGLNLRQILLILRLRWPLVLALFVLVMAVAFVVSLRMPKKFTAETSLLLDVRADPLVATLMPSIASREFLGTQVEIIQSERLAGRVAKMLGMTEGPAAVEQWRQATQGRVPIETYYGTILRNGLSVVPARNTNLIDIGFTGGDPRFVAAAANAFAKAYIEFSVELRIEPSRQYGTFFDERLKVLRTQLEDAQRKLSNFQRERGIIATERVDLESSRLATTMAQLAAAQAELADTNSRQRNTGTETSPDVQSSTVVQGLKSELARAETKLQEISSIVGSNHPQRVQLEAQIASIKQQISSEMRRVSGVTATVNRATGQKIAELTAVAEAQKRTVLGLRAQLDEMALLQRDVETAQRAHDAVANRRSQVSLESQADQASARVLTPAVEPLAPSSPKIAKNMGAAALLGLALAIAAALGWELLDRRVRSPADLDFVEGVPVLGVVSPWADAHRRWPHRPRGPQGLPPADRNYPPQLTLEEGT</sequence>
<feature type="domain" description="Polysaccharide chain length determinant N-terminal" evidence="8">
    <location>
        <begin position="3"/>
        <end position="89"/>
    </location>
</feature>
<evidence type="ECO:0000259" key="8">
    <source>
        <dbReference type="Pfam" id="PF02706"/>
    </source>
</evidence>
<evidence type="ECO:0000256" key="6">
    <source>
        <dbReference type="SAM" id="MobiDB-lite"/>
    </source>
</evidence>
<accession>A0ABZ0CQQ8</accession>
<dbReference type="EMBL" id="CP136336">
    <property type="protein sequence ID" value="WOB07307.1"/>
    <property type="molecule type" value="Genomic_DNA"/>
</dbReference>
<dbReference type="InterPro" id="IPR003856">
    <property type="entry name" value="LPS_length_determ_N"/>
</dbReference>
<evidence type="ECO:0000256" key="2">
    <source>
        <dbReference type="ARBA" id="ARBA00022475"/>
    </source>
</evidence>
<dbReference type="Pfam" id="PF02706">
    <property type="entry name" value="Wzz"/>
    <property type="match status" value="1"/>
</dbReference>
<evidence type="ECO:0000313" key="9">
    <source>
        <dbReference type="EMBL" id="WOB07307.1"/>
    </source>
</evidence>